<dbReference type="Pfam" id="PF12754">
    <property type="entry name" value="Get5_N"/>
    <property type="match status" value="1"/>
</dbReference>
<evidence type="ECO:0000313" key="4">
    <source>
        <dbReference type="Proteomes" id="UP000325672"/>
    </source>
</evidence>
<dbReference type="InterPro" id="IPR049256">
    <property type="entry name" value="Get5_C"/>
</dbReference>
<dbReference type="AlphaFoldDB" id="A0A5N6SWC3"/>
<accession>A0A5N6SWC3</accession>
<dbReference type="GeneID" id="43648211"/>
<dbReference type="EMBL" id="ML743575">
    <property type="protein sequence ID" value="KAE8137703.1"/>
    <property type="molecule type" value="Genomic_DNA"/>
</dbReference>
<dbReference type="InterPro" id="IPR024737">
    <property type="entry name" value="Get5_N"/>
</dbReference>
<protein>
    <submittedName>
        <fullName evidence="3">Cell-cycle control medial ring component</fullName>
    </submittedName>
</protein>
<dbReference type="RefSeq" id="XP_031913766.1">
    <property type="nucleotide sequence ID" value="XM_032064001.1"/>
</dbReference>
<gene>
    <name evidence="3" type="ORF">BDV38DRAFT_83041</name>
</gene>
<feature type="domain" description="Get5 C-terminal" evidence="2">
    <location>
        <begin position="183"/>
        <end position="232"/>
    </location>
</feature>
<sequence length="233" mass="25586">MYTSGPAAAMAEVNFIKSFLSSLDSRPIKLPADYVIDPERVGRVPFLLPRMPAPHPEMPKKVKQAQAPGSAKSITVNLKSARNPVLEFKLSNKPISTTSVQDLKDAVRDRVVDAQSNKVPLDKIKILYKRKPVAGKTISEILADEPEILAGGKEVEFGVMIMGGAKVVDEDQEMVDRGASPKPKAALGPSGESVLETEDFWEDLEGFLAQRIKDNEEAQKLRSLFKEAWSSSR</sequence>
<proteinExistence type="predicted"/>
<dbReference type="Proteomes" id="UP000325672">
    <property type="component" value="Unassembled WGS sequence"/>
</dbReference>
<evidence type="ECO:0000259" key="2">
    <source>
        <dbReference type="Pfam" id="PF17183"/>
    </source>
</evidence>
<dbReference type="FunFam" id="1.10.286.70:FF:000001">
    <property type="entry name" value="Uncharacterized protein B2O8.280"/>
    <property type="match status" value="1"/>
</dbReference>
<name>A0A5N6SWC3_ASPPS</name>
<evidence type="ECO:0000259" key="1">
    <source>
        <dbReference type="Pfam" id="PF12754"/>
    </source>
</evidence>
<feature type="domain" description="Get5 N-terminal" evidence="1">
    <location>
        <begin position="15"/>
        <end position="164"/>
    </location>
</feature>
<organism evidence="3 4">
    <name type="scientific">Aspergillus pseudotamarii</name>
    <dbReference type="NCBI Taxonomy" id="132259"/>
    <lineage>
        <taxon>Eukaryota</taxon>
        <taxon>Fungi</taxon>
        <taxon>Dikarya</taxon>
        <taxon>Ascomycota</taxon>
        <taxon>Pezizomycotina</taxon>
        <taxon>Eurotiomycetes</taxon>
        <taxon>Eurotiomycetidae</taxon>
        <taxon>Eurotiales</taxon>
        <taxon>Aspergillaceae</taxon>
        <taxon>Aspergillus</taxon>
        <taxon>Aspergillus subgen. Circumdati</taxon>
    </lineage>
</organism>
<dbReference type="Pfam" id="PF17183">
    <property type="entry name" value="Get5_C"/>
    <property type="match status" value="1"/>
</dbReference>
<evidence type="ECO:0000313" key="3">
    <source>
        <dbReference type="EMBL" id="KAE8137703.1"/>
    </source>
</evidence>
<dbReference type="OrthoDB" id="5366541at2759"/>
<dbReference type="Gene3D" id="1.10.286.70">
    <property type="entry name" value="Get5 dimerization domain"/>
    <property type="match status" value="1"/>
</dbReference>
<keyword evidence="4" id="KW-1185">Reference proteome</keyword>
<reference evidence="3 4" key="1">
    <citation type="submission" date="2019-04" db="EMBL/GenBank/DDBJ databases">
        <title>Friends and foes A comparative genomics study of 23 Aspergillus species from section Flavi.</title>
        <authorList>
            <consortium name="DOE Joint Genome Institute"/>
            <person name="Kjaerbolling I."/>
            <person name="Vesth T."/>
            <person name="Frisvad J.C."/>
            <person name="Nybo J.L."/>
            <person name="Theobald S."/>
            <person name="Kildgaard S."/>
            <person name="Isbrandt T."/>
            <person name="Kuo A."/>
            <person name="Sato A."/>
            <person name="Lyhne E.K."/>
            <person name="Kogle M.E."/>
            <person name="Wiebenga A."/>
            <person name="Kun R.S."/>
            <person name="Lubbers R.J."/>
            <person name="Makela M.R."/>
            <person name="Barry K."/>
            <person name="Chovatia M."/>
            <person name="Clum A."/>
            <person name="Daum C."/>
            <person name="Haridas S."/>
            <person name="He G."/>
            <person name="LaButti K."/>
            <person name="Lipzen A."/>
            <person name="Mondo S."/>
            <person name="Riley R."/>
            <person name="Salamov A."/>
            <person name="Simmons B.A."/>
            <person name="Magnuson J.K."/>
            <person name="Henrissat B."/>
            <person name="Mortensen U.H."/>
            <person name="Larsen T.O."/>
            <person name="Devries R.P."/>
            <person name="Grigoriev I.V."/>
            <person name="Machida M."/>
            <person name="Baker S.E."/>
            <person name="Andersen M.R."/>
        </authorList>
    </citation>
    <scope>NUCLEOTIDE SEQUENCE [LARGE SCALE GENOMIC DNA]</scope>
    <source>
        <strain evidence="3 4">CBS 117625</strain>
    </source>
</reference>